<gene>
    <name evidence="1" type="ORF">EM808_22505</name>
</gene>
<dbReference type="Pfam" id="PF11553">
    <property type="entry name" value="DUF3231"/>
    <property type="match status" value="2"/>
</dbReference>
<evidence type="ECO:0000313" key="1">
    <source>
        <dbReference type="EMBL" id="RVT58290.1"/>
    </source>
</evidence>
<evidence type="ECO:0000313" key="2">
    <source>
        <dbReference type="Proteomes" id="UP000288024"/>
    </source>
</evidence>
<keyword evidence="2" id="KW-1185">Reference proteome</keyword>
<proteinExistence type="predicted"/>
<sequence>MKQMNSDKLTSVEFGALWTTYHKKTMILRILEHLIQHAEDHKAKTLMSGLYEKLEKKVIEMEEIMERAGAAKPVGFTKEDFHENAPALFTNGFDIMFCRILKEISMGMYVLHTTISYRAEIINFYRELTEITHLYYHHFTDYLLKDGFSKLPTTVKLPDSIDFITDTSYMKGTNLLGQKRQLNTVEYGLLYHSVETNLFGMQLMKAFAQCSKDKEAKQYFTKGQQISEEILQGTEKILLENNIPSPTMPGGVLTSSVDAPFSERLMLYCTYLLGGFSIGGQGFSSAFTLRNDIIAKSAIFAKDAFEYTLEGAKLMMEKGWMEEPPKMDI</sequence>
<accession>A0A437K5L5</accession>
<dbReference type="AlphaFoldDB" id="A0A437K5L5"/>
<organism evidence="1 2">
    <name type="scientific">Niallia taxi</name>
    <dbReference type="NCBI Taxonomy" id="2499688"/>
    <lineage>
        <taxon>Bacteria</taxon>
        <taxon>Bacillati</taxon>
        <taxon>Bacillota</taxon>
        <taxon>Bacilli</taxon>
        <taxon>Bacillales</taxon>
        <taxon>Bacillaceae</taxon>
        <taxon>Niallia</taxon>
    </lineage>
</organism>
<dbReference type="InterPro" id="IPR021617">
    <property type="entry name" value="DUF3231"/>
</dbReference>
<dbReference type="InterPro" id="IPR012347">
    <property type="entry name" value="Ferritin-like"/>
</dbReference>
<comment type="caution">
    <text evidence="1">The sequence shown here is derived from an EMBL/GenBank/DDBJ whole genome shotgun (WGS) entry which is preliminary data.</text>
</comment>
<dbReference type="EMBL" id="RZTZ01000013">
    <property type="protein sequence ID" value="RVT58290.1"/>
    <property type="molecule type" value="Genomic_DNA"/>
</dbReference>
<dbReference type="Gene3D" id="1.20.1260.10">
    <property type="match status" value="2"/>
</dbReference>
<reference evidence="1 2" key="1">
    <citation type="submission" date="2019-01" db="EMBL/GenBank/DDBJ databases">
        <title>Bacillus sp. M5HDSG1-1, whole genome shotgun sequence.</title>
        <authorList>
            <person name="Tuo L."/>
        </authorList>
    </citation>
    <scope>NUCLEOTIDE SEQUENCE [LARGE SCALE GENOMIC DNA]</scope>
    <source>
        <strain evidence="1 2">M5HDSG1-1</strain>
    </source>
</reference>
<name>A0A437K5L5_9BACI</name>
<dbReference type="Proteomes" id="UP000288024">
    <property type="component" value="Unassembled WGS sequence"/>
</dbReference>
<protein>
    <submittedName>
        <fullName evidence="1">DUF3231 family protein</fullName>
    </submittedName>
</protein>